<reference evidence="1 2" key="1">
    <citation type="submission" date="2023-07" db="EMBL/GenBank/DDBJ databases">
        <title>Sorghum-associated microbial communities from plants grown in Nebraska, USA.</title>
        <authorList>
            <person name="Schachtman D."/>
        </authorList>
    </citation>
    <scope>NUCLEOTIDE SEQUENCE [LARGE SCALE GENOMIC DNA]</scope>
    <source>
        <strain evidence="1 2">BE308</strain>
    </source>
</reference>
<dbReference type="InterPro" id="IPR022265">
    <property type="entry name" value="CHP03790"/>
</dbReference>
<dbReference type="Proteomes" id="UP001268089">
    <property type="component" value="Unassembled WGS sequence"/>
</dbReference>
<dbReference type="NCBIfam" id="TIGR03790">
    <property type="entry name" value="TIGR03790 family protein"/>
    <property type="match status" value="1"/>
</dbReference>
<comment type="caution">
    <text evidence="1">The sequence shown here is derived from an EMBL/GenBank/DDBJ whole genome shotgun (WGS) entry which is preliminary data.</text>
</comment>
<gene>
    <name evidence="1" type="ORF">J2X15_000156</name>
</gene>
<sequence>MSQGPKRLVSADLGLVINQADPYSLAVGDYYVRQRGLDASQVVYVDLPVKPVLSAAEFEPLQAQLKTAFGGKARALVLAWAQPYAVECNGITAAVTLGFDPEVCKNTCASSKPSPLFNRALTSAQTEDGLRPSMLLAARSVESAKALIDRGLAADQQLGKRGVPLAHAVFVSTPDKARNVRAPLFPAAAVVPAAGLQIDRVDSSQVEPLPRVILYQTGSVREEHMARIAWLPGALADHLTSFGGQLLQAQGQMSALDWLEAGATASYGTVSEPCNHLQKFPHPALLLAHYAQGVSALEAYWRSVAWPAQGVFVGEPLAAPFGR</sequence>
<name>A0ABU1ZH70_9BURK</name>
<organism evidence="1 2">
    <name type="scientific">Rhodoferax saidenbachensis</name>
    <dbReference type="NCBI Taxonomy" id="1484693"/>
    <lineage>
        <taxon>Bacteria</taxon>
        <taxon>Pseudomonadati</taxon>
        <taxon>Pseudomonadota</taxon>
        <taxon>Betaproteobacteria</taxon>
        <taxon>Burkholderiales</taxon>
        <taxon>Comamonadaceae</taxon>
        <taxon>Rhodoferax</taxon>
    </lineage>
</organism>
<dbReference type="EMBL" id="JAVDXO010000001">
    <property type="protein sequence ID" value="MDR7304890.1"/>
    <property type="molecule type" value="Genomic_DNA"/>
</dbReference>
<protein>
    <submittedName>
        <fullName evidence="1">Uncharacterized protein (TIGR03790 family)</fullName>
    </submittedName>
</protein>
<evidence type="ECO:0000313" key="1">
    <source>
        <dbReference type="EMBL" id="MDR7304890.1"/>
    </source>
</evidence>
<accession>A0ABU1ZH70</accession>
<dbReference type="RefSeq" id="WP_310338448.1">
    <property type="nucleotide sequence ID" value="NZ_JAVDXO010000001.1"/>
</dbReference>
<keyword evidence="2" id="KW-1185">Reference proteome</keyword>
<evidence type="ECO:0000313" key="2">
    <source>
        <dbReference type="Proteomes" id="UP001268089"/>
    </source>
</evidence>
<proteinExistence type="predicted"/>